<dbReference type="SUPFAM" id="SSF46689">
    <property type="entry name" value="Homeodomain-like"/>
    <property type="match status" value="1"/>
</dbReference>
<protein>
    <submittedName>
        <fullName evidence="5">TetR family transcriptional regulator</fullName>
    </submittedName>
</protein>
<evidence type="ECO:0000256" key="3">
    <source>
        <dbReference type="SAM" id="MobiDB-lite"/>
    </source>
</evidence>
<reference evidence="5 6" key="1">
    <citation type="submission" date="2019-06" db="EMBL/GenBank/DDBJ databases">
        <title>Sequencing the genomes of 1000 actinobacteria strains.</title>
        <authorList>
            <person name="Klenk H.-P."/>
        </authorList>
    </citation>
    <scope>NUCLEOTIDE SEQUENCE [LARGE SCALE GENOMIC DNA]</scope>
    <source>
        <strain evidence="5 6">DSM 41649</strain>
    </source>
</reference>
<sequence length="232" mass="24893">MRHSGPMKAETGGRERAGSGGAARRRPVQQRSLERYERLLDACAAVLDEVGVGALTTKEVARRARVPIGTLYQFFSGKESLLAALAEQNLDRYLERLARRTDAEAPKGVAGFVDLAVEEFVAMKRAVPGFGHVDFGLVDGLPAADQEPARLADPEHLLDAELDNNAAVAVRLQALGGGLFAAPGFPLALRVAMECADAVLKLAFRTDPDGDPALIAECKRLLRCYLADQVTV</sequence>
<dbReference type="EMBL" id="VIVR01000001">
    <property type="protein sequence ID" value="TWE15685.1"/>
    <property type="molecule type" value="Genomic_DNA"/>
</dbReference>
<dbReference type="InterPro" id="IPR009057">
    <property type="entry name" value="Homeodomain-like_sf"/>
</dbReference>
<dbReference type="InterPro" id="IPR041674">
    <property type="entry name" value="TetR_C_22"/>
</dbReference>
<keyword evidence="6" id="KW-1185">Reference proteome</keyword>
<dbReference type="Gene3D" id="1.10.357.10">
    <property type="entry name" value="Tetracycline Repressor, domain 2"/>
    <property type="match status" value="1"/>
</dbReference>
<evidence type="ECO:0000313" key="6">
    <source>
        <dbReference type="Proteomes" id="UP000318416"/>
    </source>
</evidence>
<dbReference type="PANTHER" id="PTHR30055:SF226">
    <property type="entry name" value="HTH-TYPE TRANSCRIPTIONAL REGULATOR PKSA"/>
    <property type="match status" value="1"/>
</dbReference>
<evidence type="ECO:0000259" key="4">
    <source>
        <dbReference type="PROSITE" id="PS50977"/>
    </source>
</evidence>
<dbReference type="Proteomes" id="UP000318416">
    <property type="component" value="Unassembled WGS sequence"/>
</dbReference>
<gene>
    <name evidence="5" type="ORF">FB465_0611</name>
</gene>
<dbReference type="AlphaFoldDB" id="A0A561EJ90"/>
<dbReference type="Pfam" id="PF17928">
    <property type="entry name" value="TetR_C_22"/>
    <property type="match status" value="1"/>
</dbReference>
<dbReference type="InterPro" id="IPR001647">
    <property type="entry name" value="HTH_TetR"/>
</dbReference>
<comment type="caution">
    <text evidence="5">The sequence shown here is derived from an EMBL/GenBank/DDBJ whole genome shotgun (WGS) entry which is preliminary data.</text>
</comment>
<dbReference type="GO" id="GO:0000976">
    <property type="term" value="F:transcription cis-regulatory region binding"/>
    <property type="evidence" value="ECO:0007669"/>
    <property type="project" value="TreeGrafter"/>
</dbReference>
<dbReference type="GO" id="GO:0003700">
    <property type="term" value="F:DNA-binding transcription factor activity"/>
    <property type="evidence" value="ECO:0007669"/>
    <property type="project" value="TreeGrafter"/>
</dbReference>
<keyword evidence="1 2" id="KW-0238">DNA-binding</keyword>
<feature type="DNA-binding region" description="H-T-H motif" evidence="2">
    <location>
        <begin position="56"/>
        <end position="75"/>
    </location>
</feature>
<dbReference type="InterPro" id="IPR050109">
    <property type="entry name" value="HTH-type_TetR-like_transc_reg"/>
</dbReference>
<feature type="domain" description="HTH tetR-type" evidence="4">
    <location>
        <begin position="33"/>
        <end position="93"/>
    </location>
</feature>
<dbReference type="PROSITE" id="PS50977">
    <property type="entry name" value="HTH_TETR_2"/>
    <property type="match status" value="1"/>
</dbReference>
<dbReference type="Pfam" id="PF00440">
    <property type="entry name" value="TetR_N"/>
    <property type="match status" value="1"/>
</dbReference>
<dbReference type="PRINTS" id="PR00455">
    <property type="entry name" value="HTHTETR"/>
</dbReference>
<feature type="region of interest" description="Disordered" evidence="3">
    <location>
        <begin position="1"/>
        <end position="29"/>
    </location>
</feature>
<organism evidence="5 6">
    <name type="scientific">Kitasatospora atroaurantiaca</name>
    <dbReference type="NCBI Taxonomy" id="285545"/>
    <lineage>
        <taxon>Bacteria</taxon>
        <taxon>Bacillati</taxon>
        <taxon>Actinomycetota</taxon>
        <taxon>Actinomycetes</taxon>
        <taxon>Kitasatosporales</taxon>
        <taxon>Streptomycetaceae</taxon>
        <taxon>Kitasatospora</taxon>
    </lineage>
</organism>
<dbReference type="PANTHER" id="PTHR30055">
    <property type="entry name" value="HTH-TYPE TRANSCRIPTIONAL REGULATOR RUTR"/>
    <property type="match status" value="1"/>
</dbReference>
<evidence type="ECO:0000256" key="1">
    <source>
        <dbReference type="ARBA" id="ARBA00023125"/>
    </source>
</evidence>
<accession>A0A561EJ90</accession>
<evidence type="ECO:0000256" key="2">
    <source>
        <dbReference type="PROSITE-ProRule" id="PRU00335"/>
    </source>
</evidence>
<name>A0A561EJ90_9ACTN</name>
<evidence type="ECO:0000313" key="5">
    <source>
        <dbReference type="EMBL" id="TWE15685.1"/>
    </source>
</evidence>
<proteinExistence type="predicted"/>